<sequence>MVAARNLRPTSSLEFPAHRRRSALPRVRPVGLDERWRWVFPDSSEVISIGGSRGKSPPPSVRAEKIVLEYIDVEALKKMKCDVNFCDLLYDL</sequence>
<accession>A0A8J5WG49</accession>
<name>A0A8J5WG49_ZIZPA</name>
<evidence type="ECO:0000313" key="1">
    <source>
        <dbReference type="EMBL" id="KAG8088162.1"/>
    </source>
</evidence>
<dbReference type="Proteomes" id="UP000729402">
    <property type="component" value="Unassembled WGS sequence"/>
</dbReference>
<comment type="caution">
    <text evidence="1">The sequence shown here is derived from an EMBL/GenBank/DDBJ whole genome shotgun (WGS) entry which is preliminary data.</text>
</comment>
<reference evidence="1" key="2">
    <citation type="submission" date="2021-02" db="EMBL/GenBank/DDBJ databases">
        <authorList>
            <person name="Kimball J.A."/>
            <person name="Haas M.W."/>
            <person name="Macchietto M."/>
            <person name="Kono T."/>
            <person name="Duquette J."/>
            <person name="Shao M."/>
        </authorList>
    </citation>
    <scope>NUCLEOTIDE SEQUENCE</scope>
    <source>
        <tissue evidence="1">Fresh leaf tissue</tissue>
    </source>
</reference>
<protein>
    <submittedName>
        <fullName evidence="1">Uncharacterized protein</fullName>
    </submittedName>
</protein>
<organism evidence="1 2">
    <name type="scientific">Zizania palustris</name>
    <name type="common">Northern wild rice</name>
    <dbReference type="NCBI Taxonomy" id="103762"/>
    <lineage>
        <taxon>Eukaryota</taxon>
        <taxon>Viridiplantae</taxon>
        <taxon>Streptophyta</taxon>
        <taxon>Embryophyta</taxon>
        <taxon>Tracheophyta</taxon>
        <taxon>Spermatophyta</taxon>
        <taxon>Magnoliopsida</taxon>
        <taxon>Liliopsida</taxon>
        <taxon>Poales</taxon>
        <taxon>Poaceae</taxon>
        <taxon>BOP clade</taxon>
        <taxon>Oryzoideae</taxon>
        <taxon>Oryzeae</taxon>
        <taxon>Zizaniinae</taxon>
        <taxon>Zizania</taxon>
    </lineage>
</organism>
<dbReference type="EMBL" id="JAAALK010000082">
    <property type="protein sequence ID" value="KAG8088162.1"/>
    <property type="molecule type" value="Genomic_DNA"/>
</dbReference>
<proteinExistence type="predicted"/>
<reference evidence="1" key="1">
    <citation type="journal article" date="2021" name="bioRxiv">
        <title>Whole Genome Assembly and Annotation of Northern Wild Rice, Zizania palustris L., Supports a Whole Genome Duplication in the Zizania Genus.</title>
        <authorList>
            <person name="Haas M."/>
            <person name="Kono T."/>
            <person name="Macchietto M."/>
            <person name="Millas R."/>
            <person name="McGilp L."/>
            <person name="Shao M."/>
            <person name="Duquette J."/>
            <person name="Hirsch C.N."/>
            <person name="Kimball J."/>
        </authorList>
    </citation>
    <scope>NUCLEOTIDE SEQUENCE</scope>
    <source>
        <tissue evidence="1">Fresh leaf tissue</tissue>
    </source>
</reference>
<keyword evidence="2" id="KW-1185">Reference proteome</keyword>
<dbReference type="AlphaFoldDB" id="A0A8J5WG49"/>
<evidence type="ECO:0000313" key="2">
    <source>
        <dbReference type="Proteomes" id="UP000729402"/>
    </source>
</evidence>
<gene>
    <name evidence="1" type="ORF">GUJ93_ZPchr0010g8771</name>
</gene>